<keyword evidence="2" id="KW-1185">Reference proteome</keyword>
<proteinExistence type="predicted"/>
<organism evidence="1 2">
    <name type="scientific">Pleurodeles waltl</name>
    <name type="common">Iberian ribbed newt</name>
    <dbReference type="NCBI Taxonomy" id="8319"/>
    <lineage>
        <taxon>Eukaryota</taxon>
        <taxon>Metazoa</taxon>
        <taxon>Chordata</taxon>
        <taxon>Craniata</taxon>
        <taxon>Vertebrata</taxon>
        <taxon>Euteleostomi</taxon>
        <taxon>Amphibia</taxon>
        <taxon>Batrachia</taxon>
        <taxon>Caudata</taxon>
        <taxon>Salamandroidea</taxon>
        <taxon>Salamandridae</taxon>
        <taxon>Pleurodelinae</taxon>
        <taxon>Pleurodeles</taxon>
    </lineage>
</organism>
<dbReference type="AlphaFoldDB" id="A0AAV7RZ99"/>
<gene>
    <name evidence="1" type="ORF">NDU88_009277</name>
</gene>
<dbReference type="Proteomes" id="UP001066276">
    <property type="component" value="Chromosome 5"/>
</dbReference>
<evidence type="ECO:0000313" key="2">
    <source>
        <dbReference type="Proteomes" id="UP001066276"/>
    </source>
</evidence>
<accession>A0AAV7RZ99</accession>
<dbReference type="EMBL" id="JANPWB010000009">
    <property type="protein sequence ID" value="KAJ1156559.1"/>
    <property type="molecule type" value="Genomic_DNA"/>
</dbReference>
<comment type="caution">
    <text evidence="1">The sequence shown here is derived from an EMBL/GenBank/DDBJ whole genome shotgun (WGS) entry which is preliminary data.</text>
</comment>
<evidence type="ECO:0000313" key="1">
    <source>
        <dbReference type="EMBL" id="KAJ1156559.1"/>
    </source>
</evidence>
<reference evidence="1" key="1">
    <citation type="journal article" date="2022" name="bioRxiv">
        <title>Sequencing and chromosome-scale assembly of the giantPleurodeles waltlgenome.</title>
        <authorList>
            <person name="Brown T."/>
            <person name="Elewa A."/>
            <person name="Iarovenko S."/>
            <person name="Subramanian E."/>
            <person name="Araus A.J."/>
            <person name="Petzold A."/>
            <person name="Susuki M."/>
            <person name="Suzuki K.-i.T."/>
            <person name="Hayashi T."/>
            <person name="Toyoda A."/>
            <person name="Oliveira C."/>
            <person name="Osipova E."/>
            <person name="Leigh N.D."/>
            <person name="Simon A."/>
            <person name="Yun M.H."/>
        </authorList>
    </citation>
    <scope>NUCLEOTIDE SEQUENCE</scope>
    <source>
        <strain evidence="1">20211129_DDA</strain>
        <tissue evidence="1">Liver</tissue>
    </source>
</reference>
<name>A0AAV7RZ99_PLEWA</name>
<sequence>MVWEISPPWDPRILSAEGRGCSWFPAPSQPPFYVAAAAKLLGGVFRAISAPKWSAAVPTCAVYSPIASLQFLRPPVVIMAGFKLRAWIVVRGRRPTPHSLMFHFVMLFSLLVVKVSEPLVFFDGWREGLHLHEALVSSQPRAAGAASSLFCRGCHFGLRQPRSFRGELSGRSLLQGGAPLLLLVLYILRSLLFNPQDLRSSLWQDLNFGLDCGSKAPRYAAFADVPLHTVALAVCGEGV</sequence>
<protein>
    <submittedName>
        <fullName evidence="1">Uncharacterized protein</fullName>
    </submittedName>
</protein>